<proteinExistence type="predicted"/>
<keyword evidence="2" id="KW-1185">Reference proteome</keyword>
<dbReference type="AlphaFoldDB" id="A0AAE1RCF5"/>
<evidence type="ECO:0000313" key="2">
    <source>
        <dbReference type="Proteomes" id="UP001291623"/>
    </source>
</evidence>
<comment type="caution">
    <text evidence="1">The sequence shown here is derived from an EMBL/GenBank/DDBJ whole genome shotgun (WGS) entry which is preliminary data.</text>
</comment>
<gene>
    <name evidence="1" type="ORF">RND71_034591</name>
</gene>
<protein>
    <submittedName>
        <fullName evidence="1">Uncharacterized protein</fullName>
    </submittedName>
</protein>
<sequence>MKEFLGNPTRSVRSFFSDRWPELDVHPPSLGDVCEIFAPSHLFERVIHKEGGLVHLNQYFDVLKNDLSSLERVALDRDKGKFVPYKGRDFKGDRDCKPR</sequence>
<accession>A0AAE1RCF5</accession>
<evidence type="ECO:0000313" key="1">
    <source>
        <dbReference type="EMBL" id="KAK4348252.1"/>
    </source>
</evidence>
<reference evidence="1" key="1">
    <citation type="submission" date="2023-12" db="EMBL/GenBank/DDBJ databases">
        <title>Genome assembly of Anisodus tanguticus.</title>
        <authorList>
            <person name="Wang Y.-J."/>
        </authorList>
    </citation>
    <scope>NUCLEOTIDE SEQUENCE</scope>
    <source>
        <strain evidence="1">KB-2021</strain>
        <tissue evidence="1">Leaf</tissue>
    </source>
</reference>
<dbReference type="Proteomes" id="UP001291623">
    <property type="component" value="Unassembled WGS sequence"/>
</dbReference>
<dbReference type="EMBL" id="JAVYJV010000018">
    <property type="protein sequence ID" value="KAK4348252.1"/>
    <property type="molecule type" value="Genomic_DNA"/>
</dbReference>
<name>A0AAE1RCF5_9SOLA</name>
<organism evidence="1 2">
    <name type="scientific">Anisodus tanguticus</name>
    <dbReference type="NCBI Taxonomy" id="243964"/>
    <lineage>
        <taxon>Eukaryota</taxon>
        <taxon>Viridiplantae</taxon>
        <taxon>Streptophyta</taxon>
        <taxon>Embryophyta</taxon>
        <taxon>Tracheophyta</taxon>
        <taxon>Spermatophyta</taxon>
        <taxon>Magnoliopsida</taxon>
        <taxon>eudicotyledons</taxon>
        <taxon>Gunneridae</taxon>
        <taxon>Pentapetalae</taxon>
        <taxon>asterids</taxon>
        <taxon>lamiids</taxon>
        <taxon>Solanales</taxon>
        <taxon>Solanaceae</taxon>
        <taxon>Solanoideae</taxon>
        <taxon>Hyoscyameae</taxon>
        <taxon>Anisodus</taxon>
    </lineage>
</organism>